<keyword evidence="6" id="KW-1185">Reference proteome</keyword>
<dbReference type="Proteomes" id="UP000663854">
    <property type="component" value="Unassembled WGS sequence"/>
</dbReference>
<feature type="signal peptide" evidence="2">
    <location>
        <begin position="1"/>
        <end position="19"/>
    </location>
</feature>
<protein>
    <submittedName>
        <fullName evidence="3">Uncharacterized protein</fullName>
    </submittedName>
</protein>
<keyword evidence="1" id="KW-0812">Transmembrane</keyword>
<sequence length="193" mass="22266">MFIHWLILLISFLFVIINADINKVKYSSINKAIIEHGSYDIITNDSLNQSWKATTKKILIRVTRLNKKSIIHNRYRRELVDTEEIWGMAKKVAIAVFVFVSLCIICCIVTTICICIKCCCGNKNNKRMRNQDFTTTSQPIVIHTGSSNYQQTPLQTWNSENHPMLTQPSAPPQPMDDFLMERPPPYEKICTSR</sequence>
<evidence type="ECO:0000313" key="3">
    <source>
        <dbReference type="EMBL" id="CAF1467255.1"/>
    </source>
</evidence>
<evidence type="ECO:0000256" key="1">
    <source>
        <dbReference type="SAM" id="Phobius"/>
    </source>
</evidence>
<dbReference type="EMBL" id="CAJNOH010007862">
    <property type="protein sequence ID" value="CAF1467255.1"/>
    <property type="molecule type" value="Genomic_DNA"/>
</dbReference>
<evidence type="ECO:0000313" key="6">
    <source>
        <dbReference type="Proteomes" id="UP000663870"/>
    </source>
</evidence>
<evidence type="ECO:0000256" key="2">
    <source>
        <dbReference type="SAM" id="SignalP"/>
    </source>
</evidence>
<dbReference type="Proteomes" id="UP000663870">
    <property type="component" value="Unassembled WGS sequence"/>
</dbReference>
<evidence type="ECO:0000313" key="5">
    <source>
        <dbReference type="Proteomes" id="UP000663854"/>
    </source>
</evidence>
<keyword evidence="1" id="KW-1133">Transmembrane helix</keyword>
<dbReference type="EMBL" id="CAJNOL010009534">
    <property type="protein sequence ID" value="CAF1643935.1"/>
    <property type="molecule type" value="Genomic_DNA"/>
</dbReference>
<keyword evidence="2" id="KW-0732">Signal</keyword>
<name>A0A815QUS9_9BILA</name>
<organism evidence="3 5">
    <name type="scientific">Rotaria sordida</name>
    <dbReference type="NCBI Taxonomy" id="392033"/>
    <lineage>
        <taxon>Eukaryota</taxon>
        <taxon>Metazoa</taxon>
        <taxon>Spiralia</taxon>
        <taxon>Gnathifera</taxon>
        <taxon>Rotifera</taxon>
        <taxon>Eurotatoria</taxon>
        <taxon>Bdelloidea</taxon>
        <taxon>Philodinida</taxon>
        <taxon>Philodinidae</taxon>
        <taxon>Rotaria</taxon>
    </lineage>
</organism>
<accession>A0A815QUS9</accession>
<feature type="transmembrane region" description="Helical" evidence="1">
    <location>
        <begin position="92"/>
        <end position="120"/>
    </location>
</feature>
<feature type="chain" id="PRO_5035687684" evidence="2">
    <location>
        <begin position="20"/>
        <end position="193"/>
    </location>
</feature>
<comment type="caution">
    <text evidence="3">The sequence shown here is derived from an EMBL/GenBank/DDBJ whole genome shotgun (WGS) entry which is preliminary data.</text>
</comment>
<evidence type="ECO:0000313" key="4">
    <source>
        <dbReference type="EMBL" id="CAF1643935.1"/>
    </source>
</evidence>
<proteinExistence type="predicted"/>
<reference evidence="3" key="1">
    <citation type="submission" date="2021-02" db="EMBL/GenBank/DDBJ databases">
        <authorList>
            <person name="Nowell W R."/>
        </authorList>
    </citation>
    <scope>NUCLEOTIDE SEQUENCE</scope>
</reference>
<keyword evidence="1" id="KW-0472">Membrane</keyword>
<gene>
    <name evidence="4" type="ORF">JXQ802_LOCUS53599</name>
    <name evidence="3" type="ORF">PYM288_LOCUS37196</name>
</gene>
<dbReference type="AlphaFoldDB" id="A0A815QUS9"/>